<feature type="transmembrane region" description="Helical" evidence="1">
    <location>
        <begin position="109"/>
        <end position="131"/>
    </location>
</feature>
<evidence type="ECO:0000313" key="3">
    <source>
        <dbReference type="Proteomes" id="UP000728185"/>
    </source>
</evidence>
<dbReference type="AlphaFoldDB" id="A0A8E0RZP6"/>
<organism evidence="2 3">
    <name type="scientific">Fasciolopsis buskii</name>
    <dbReference type="NCBI Taxonomy" id="27845"/>
    <lineage>
        <taxon>Eukaryota</taxon>
        <taxon>Metazoa</taxon>
        <taxon>Spiralia</taxon>
        <taxon>Lophotrochozoa</taxon>
        <taxon>Platyhelminthes</taxon>
        <taxon>Trematoda</taxon>
        <taxon>Digenea</taxon>
        <taxon>Plagiorchiida</taxon>
        <taxon>Echinostomata</taxon>
        <taxon>Echinostomatoidea</taxon>
        <taxon>Fasciolidae</taxon>
        <taxon>Fasciolopsis</taxon>
    </lineage>
</organism>
<feature type="transmembrane region" description="Helical" evidence="1">
    <location>
        <begin position="183"/>
        <end position="203"/>
    </location>
</feature>
<feature type="transmembrane region" description="Helical" evidence="1">
    <location>
        <begin position="152"/>
        <end position="177"/>
    </location>
</feature>
<feature type="transmembrane region" description="Helical" evidence="1">
    <location>
        <begin position="59"/>
        <end position="80"/>
    </location>
</feature>
<sequence>MADFTIMAAIATNLMSGVHVCRQLRLGATLTPLGSVKITSDNVQFCIGQINFRWRFRPLFVVLCTLIVLALPASVLLAGIRVPKHFILSEEHMEFANISCNVVPDFDHLYLFFPTIATLLFGQFVCLAVAVKMRYSERQDGFLLAHLPHLTARLWITIKLALTYCLVWTIAFTAIFYASVALWHVFTLLCSLQAIYVTVNSVFSRPVLDLIHQCHEEKSDDFKSEHSFVCVPTKSSRTAQFSSPHAARISRMITFHKGGLSAQANNVNWTDRHSSVLLQR</sequence>
<keyword evidence="3" id="KW-1185">Reference proteome</keyword>
<gene>
    <name evidence="2" type="ORF">FBUS_04573</name>
</gene>
<accession>A0A8E0RZP6</accession>
<name>A0A8E0RZP6_9TREM</name>
<proteinExistence type="predicted"/>
<evidence type="ECO:0000313" key="2">
    <source>
        <dbReference type="EMBL" id="KAA0192246.1"/>
    </source>
</evidence>
<evidence type="ECO:0000256" key="1">
    <source>
        <dbReference type="SAM" id="Phobius"/>
    </source>
</evidence>
<dbReference type="EMBL" id="LUCM01005800">
    <property type="protein sequence ID" value="KAA0192246.1"/>
    <property type="molecule type" value="Genomic_DNA"/>
</dbReference>
<keyword evidence="1" id="KW-0812">Transmembrane</keyword>
<protein>
    <submittedName>
        <fullName evidence="2">Uncharacterized protein</fullName>
    </submittedName>
</protein>
<comment type="caution">
    <text evidence="2">The sequence shown here is derived from an EMBL/GenBank/DDBJ whole genome shotgun (WGS) entry which is preliminary data.</text>
</comment>
<dbReference type="OrthoDB" id="6283593at2759"/>
<keyword evidence="1" id="KW-1133">Transmembrane helix</keyword>
<dbReference type="Proteomes" id="UP000728185">
    <property type="component" value="Unassembled WGS sequence"/>
</dbReference>
<reference evidence="2" key="1">
    <citation type="submission" date="2019-05" db="EMBL/GenBank/DDBJ databases">
        <title>Annotation for the trematode Fasciolopsis buski.</title>
        <authorList>
            <person name="Choi Y.-J."/>
        </authorList>
    </citation>
    <scope>NUCLEOTIDE SEQUENCE</scope>
    <source>
        <strain evidence="2">HT</strain>
        <tissue evidence="2">Whole worm</tissue>
    </source>
</reference>
<keyword evidence="1" id="KW-0472">Membrane</keyword>